<comment type="subcellular location">
    <subcellularLocation>
        <location evidence="5">Nucleus</location>
    </subcellularLocation>
</comment>
<dbReference type="PROSITE" id="PS50252">
    <property type="entry name" value="TBOX_3"/>
    <property type="match status" value="1"/>
</dbReference>
<protein>
    <submittedName>
        <fullName evidence="7">T-box transcription factor TBX20</fullName>
    </submittedName>
</protein>
<comment type="caution">
    <text evidence="7">The sequence shown here is derived from an EMBL/GenBank/DDBJ whole genome shotgun (WGS) entry which is preliminary data.</text>
</comment>
<dbReference type="PANTHER" id="PTHR11267:SF190">
    <property type="entry name" value="T-BOX TRANSCRIPTION FACTOR TBX20"/>
    <property type="match status" value="1"/>
</dbReference>
<accession>A0A8X6F4N2</accession>
<keyword evidence="3" id="KW-0804">Transcription</keyword>
<keyword evidence="1" id="KW-0805">Transcription regulation</keyword>
<dbReference type="InterPro" id="IPR046360">
    <property type="entry name" value="T-box_DNA-bd"/>
</dbReference>
<evidence type="ECO:0000313" key="8">
    <source>
        <dbReference type="Proteomes" id="UP000887116"/>
    </source>
</evidence>
<proteinExistence type="predicted"/>
<dbReference type="GO" id="GO:0000978">
    <property type="term" value="F:RNA polymerase II cis-regulatory region sequence-specific DNA binding"/>
    <property type="evidence" value="ECO:0007669"/>
    <property type="project" value="InterPro"/>
</dbReference>
<evidence type="ECO:0000256" key="2">
    <source>
        <dbReference type="ARBA" id="ARBA00023125"/>
    </source>
</evidence>
<dbReference type="SUPFAM" id="SSF49417">
    <property type="entry name" value="p53-like transcription factors"/>
    <property type="match status" value="1"/>
</dbReference>
<dbReference type="GO" id="GO:0000785">
    <property type="term" value="C:chromatin"/>
    <property type="evidence" value="ECO:0007669"/>
    <property type="project" value="TreeGrafter"/>
</dbReference>
<sequence>MHRISSRYHVPKGRPSKRKMQALLKAKKRWASGEIELEHQSLHVCENDPDASGNVSSNYENNEVNTYPLNSSELNAATERKLSLLSSHTSAEHVISEQNDPTYVLVDTNVWKNLLSTVKCPECDMNNLNIMKTTQLGRVETRFTFLRKLLHSAPSRNEEFFKNNGRMFPTLRVSFSGVESIDHHQQGNSSKYFVLMDIVPVDQKRYRYAYHRSSWLVAGKADPPSPARLYTHPDSSFSTDQLRKQVVSFEKVKLTNNEMDKQGHIVLNSMHKYQPRIHLIRRRNTHGSNSPITDLELEEYRTYVFPETVFTAVTAYQNQLITKLKIDSNPFAKGFRDSSRLTEFDRDTMEALIGDPSYLHSPFRALLEHPEREDLQAALARENLLGLRAPILSWKPAGPLPSFTDTYGMLANLPAMYGMNPNSRAMWAQWGPAGLSHHLGLLCAANAANAQPCTGVLRPSASADAYGLHRYMPYFYGAKKDSPEASKDSSSSHTPYR</sequence>
<dbReference type="Proteomes" id="UP000887116">
    <property type="component" value="Unassembled WGS sequence"/>
</dbReference>
<dbReference type="FunFam" id="2.60.40.820:FF:000008">
    <property type="entry name" value="T-box transcription factor TBX20"/>
    <property type="match status" value="1"/>
</dbReference>
<evidence type="ECO:0000313" key="7">
    <source>
        <dbReference type="EMBL" id="GFQ69449.1"/>
    </source>
</evidence>
<comment type="caution">
    <text evidence="5">Lacks conserved residue(s) required for the propagation of feature annotation.</text>
</comment>
<evidence type="ECO:0000256" key="1">
    <source>
        <dbReference type="ARBA" id="ARBA00023015"/>
    </source>
</evidence>
<dbReference type="PRINTS" id="PR00937">
    <property type="entry name" value="TBOX"/>
</dbReference>
<dbReference type="InterPro" id="IPR008967">
    <property type="entry name" value="p53-like_TF_DNA-bd_sf"/>
</dbReference>
<dbReference type="GO" id="GO:0001708">
    <property type="term" value="P:cell fate specification"/>
    <property type="evidence" value="ECO:0007669"/>
    <property type="project" value="TreeGrafter"/>
</dbReference>
<gene>
    <name evidence="7" type="primary">Tbx20</name>
    <name evidence="7" type="ORF">TNCT_643321</name>
</gene>
<reference evidence="7" key="1">
    <citation type="submission" date="2020-07" db="EMBL/GenBank/DDBJ databases">
        <title>Multicomponent nature underlies the extraordinary mechanical properties of spider dragline silk.</title>
        <authorList>
            <person name="Kono N."/>
            <person name="Nakamura H."/>
            <person name="Mori M."/>
            <person name="Yoshida Y."/>
            <person name="Ohtoshi R."/>
            <person name="Malay A.D."/>
            <person name="Moran D.A.P."/>
            <person name="Tomita M."/>
            <person name="Numata K."/>
            <person name="Arakawa K."/>
        </authorList>
    </citation>
    <scope>NUCLEOTIDE SEQUENCE</scope>
</reference>
<dbReference type="Pfam" id="PF00907">
    <property type="entry name" value="T-box"/>
    <property type="match status" value="1"/>
</dbReference>
<dbReference type="Gene3D" id="2.60.40.820">
    <property type="entry name" value="Transcription factor, T-box"/>
    <property type="match status" value="1"/>
</dbReference>
<dbReference type="GO" id="GO:0005634">
    <property type="term" value="C:nucleus"/>
    <property type="evidence" value="ECO:0007669"/>
    <property type="project" value="UniProtKB-SubCell"/>
</dbReference>
<evidence type="ECO:0000256" key="5">
    <source>
        <dbReference type="PROSITE-ProRule" id="PRU00201"/>
    </source>
</evidence>
<dbReference type="InterPro" id="IPR036960">
    <property type="entry name" value="T-box_sf"/>
</dbReference>
<name>A0A8X6F4N2_TRICU</name>
<dbReference type="SMART" id="SM00425">
    <property type="entry name" value="TBOX"/>
    <property type="match status" value="1"/>
</dbReference>
<keyword evidence="2 5" id="KW-0238">DNA-binding</keyword>
<feature type="domain" description="T-box" evidence="6">
    <location>
        <begin position="161"/>
        <end position="337"/>
    </location>
</feature>
<dbReference type="GO" id="GO:0007507">
    <property type="term" value="P:heart development"/>
    <property type="evidence" value="ECO:0007669"/>
    <property type="project" value="TreeGrafter"/>
</dbReference>
<evidence type="ECO:0000259" key="6">
    <source>
        <dbReference type="PROSITE" id="PS50252"/>
    </source>
</evidence>
<dbReference type="EMBL" id="BMAO01020730">
    <property type="protein sequence ID" value="GFQ69449.1"/>
    <property type="molecule type" value="Genomic_DNA"/>
</dbReference>
<dbReference type="GO" id="GO:0000981">
    <property type="term" value="F:DNA-binding transcription factor activity, RNA polymerase II-specific"/>
    <property type="evidence" value="ECO:0007669"/>
    <property type="project" value="TreeGrafter"/>
</dbReference>
<dbReference type="AlphaFoldDB" id="A0A8X6F4N2"/>
<dbReference type="GO" id="GO:0045893">
    <property type="term" value="P:positive regulation of DNA-templated transcription"/>
    <property type="evidence" value="ECO:0007669"/>
    <property type="project" value="InterPro"/>
</dbReference>
<keyword evidence="8" id="KW-1185">Reference proteome</keyword>
<keyword evidence="4 5" id="KW-0539">Nucleus</keyword>
<dbReference type="OrthoDB" id="6413986at2759"/>
<evidence type="ECO:0000256" key="3">
    <source>
        <dbReference type="ARBA" id="ARBA00023163"/>
    </source>
</evidence>
<dbReference type="PANTHER" id="PTHR11267">
    <property type="entry name" value="T-BOX PROTEIN-RELATED"/>
    <property type="match status" value="1"/>
</dbReference>
<dbReference type="InterPro" id="IPR001699">
    <property type="entry name" value="TF_T-box"/>
</dbReference>
<organism evidence="7 8">
    <name type="scientific">Trichonephila clavata</name>
    <name type="common">Joro spider</name>
    <name type="synonym">Nephila clavata</name>
    <dbReference type="NCBI Taxonomy" id="2740835"/>
    <lineage>
        <taxon>Eukaryota</taxon>
        <taxon>Metazoa</taxon>
        <taxon>Ecdysozoa</taxon>
        <taxon>Arthropoda</taxon>
        <taxon>Chelicerata</taxon>
        <taxon>Arachnida</taxon>
        <taxon>Araneae</taxon>
        <taxon>Araneomorphae</taxon>
        <taxon>Entelegynae</taxon>
        <taxon>Araneoidea</taxon>
        <taxon>Nephilidae</taxon>
        <taxon>Trichonephila</taxon>
    </lineage>
</organism>
<evidence type="ECO:0000256" key="4">
    <source>
        <dbReference type="ARBA" id="ARBA00023242"/>
    </source>
</evidence>